<dbReference type="Proteomes" id="UP000004080">
    <property type="component" value="Unassembled WGS sequence"/>
</dbReference>
<keyword evidence="2 5" id="KW-0645">Protease</keyword>
<evidence type="ECO:0000256" key="5">
    <source>
        <dbReference type="PROSITE-ProRule" id="PRU01240"/>
    </source>
</evidence>
<dbReference type="STRING" id="1196324.A374_04139"/>
<dbReference type="InterPro" id="IPR015500">
    <property type="entry name" value="Peptidase_S8_subtilisin-rel"/>
</dbReference>
<feature type="domain" description="Peptidase S8/S53" evidence="6">
    <location>
        <begin position="164"/>
        <end position="404"/>
    </location>
</feature>
<keyword evidence="9" id="KW-1185">Reference proteome</keyword>
<evidence type="ECO:0000256" key="3">
    <source>
        <dbReference type="ARBA" id="ARBA00022801"/>
    </source>
</evidence>
<dbReference type="GO" id="GO:0004252">
    <property type="term" value="F:serine-type endopeptidase activity"/>
    <property type="evidence" value="ECO:0007669"/>
    <property type="project" value="UniProtKB-UniRule"/>
</dbReference>
<dbReference type="GO" id="GO:0005576">
    <property type="term" value="C:extracellular region"/>
    <property type="evidence" value="ECO:0007669"/>
    <property type="project" value="UniProtKB-SubCell"/>
</dbReference>
<name>I8ALF5_9BACL</name>
<dbReference type="PROSITE" id="PS00137">
    <property type="entry name" value="SUBTILASE_HIS"/>
    <property type="match status" value="1"/>
</dbReference>
<dbReference type="Gene3D" id="2.60.120.380">
    <property type="match status" value="1"/>
</dbReference>
<dbReference type="Gene3D" id="3.40.50.200">
    <property type="entry name" value="Peptidase S8/S53 domain"/>
    <property type="match status" value="1"/>
</dbReference>
<feature type="active site" description="Charge relay system" evidence="5">
    <location>
        <position position="352"/>
    </location>
</feature>
<dbReference type="InterPro" id="IPR000209">
    <property type="entry name" value="Peptidase_S8/S53_dom"/>
</dbReference>
<reference evidence="8 9" key="1">
    <citation type="journal article" date="2012" name="J. Bacteriol.">
        <title>Genome of Bacillus macauensis ZFHKF-1, a Long-Chain-Forming Bacterium.</title>
        <authorList>
            <person name="Cai L."/>
            <person name="Zhang T."/>
        </authorList>
    </citation>
    <scope>NUCLEOTIDE SEQUENCE [LARGE SCALE GENOMIC DNA]</scope>
    <source>
        <strain evidence="8 9">ZFHKF-1</strain>
    </source>
</reference>
<dbReference type="PROSITE" id="PS51892">
    <property type="entry name" value="SUBTILASE"/>
    <property type="match status" value="1"/>
</dbReference>
<protein>
    <submittedName>
        <fullName evidence="8">Peptidase S8 and S53 subtilisin kexin sedolisin</fullName>
    </submittedName>
</protein>
<feature type="active site" description="Charge relay system" evidence="5">
    <location>
        <position position="199"/>
    </location>
</feature>
<dbReference type="MEROPS" id="S08.107"/>
<comment type="similarity">
    <text evidence="1 5">Belongs to the peptidase S8 family.</text>
</comment>
<evidence type="ECO:0000313" key="9">
    <source>
        <dbReference type="Proteomes" id="UP000004080"/>
    </source>
</evidence>
<dbReference type="SUPFAM" id="SSF52743">
    <property type="entry name" value="Subtilisin-like"/>
    <property type="match status" value="1"/>
</dbReference>
<feature type="domain" description="Fervidolysin-like N-terminal prodomain" evidence="7">
    <location>
        <begin position="63"/>
        <end position="125"/>
    </location>
</feature>
<dbReference type="PRINTS" id="PR00723">
    <property type="entry name" value="SUBTILISIN"/>
</dbReference>
<evidence type="ECO:0000313" key="8">
    <source>
        <dbReference type="EMBL" id="EIT86732.1"/>
    </source>
</evidence>
<gene>
    <name evidence="8" type="ORF">A374_04139</name>
</gene>
<sequence>MKVSQLVMSVTLASTLAVGGLYSSEHIVRAADAPTMKVTASLQPHLFKKATKSIDMDLVADREIIVKVKKGKHVSFKRYGVKEQSHSPELNKIGIRIVRVSKHKNYEKTLRALQKDRAVVYAEPNYIRRASEETQPNDPLYKDQYALSQIKWSPTLVPESMSPVTVAVIDCGVDGSHPELAGKVLEGKDFIGTKLSNAHGTRVSGVIAATYNNKLGISGMNNNVRILPVRIGEAYTFETAEVAAGIMYAADHGANIINMSFAERKMNETEYDAILYAYQKGITLIAASGNYADRPVEYPAAYPEVIAVAATQKGSELSEATTKGKEIDLAAPGKKILLTTMGGGYATSSGTSYSSPTVAGLASMLLSKQQQLTPSEVEYLMEKGAYTPAAYQTSTGLTPTYGYGEINVPDTMNAQLPSLSDDVPSSPEQAQELTLGRPFRNKFDLPNDRDVYRLDVPKRKTVKIEVFPVPGMDPVLEIDGITYQASGSNESEVAEISLEAGKHTITVKENNGHWSEKKYMIVASK</sequence>
<dbReference type="PATRIC" id="fig|1196324.3.peg.840"/>
<keyword evidence="3 5" id="KW-0378">Hydrolase</keyword>
<feature type="active site" description="Charge relay system" evidence="5">
    <location>
        <position position="170"/>
    </location>
</feature>
<dbReference type="Pfam" id="PF22148">
    <property type="entry name" value="Fervidolysin_NPro-like"/>
    <property type="match status" value="1"/>
</dbReference>
<dbReference type="RefSeq" id="WP_007200927.1">
    <property type="nucleotide sequence ID" value="NZ_AKKV01000020.1"/>
</dbReference>
<dbReference type="InterPro" id="IPR022398">
    <property type="entry name" value="Peptidase_S8_His-AS"/>
</dbReference>
<accession>I8ALF5</accession>
<dbReference type="eggNOG" id="COG1404">
    <property type="taxonomic scope" value="Bacteria"/>
</dbReference>
<dbReference type="EMBL" id="AKKV01000020">
    <property type="protein sequence ID" value="EIT86732.1"/>
    <property type="molecule type" value="Genomic_DNA"/>
</dbReference>
<dbReference type="InterPro" id="IPR054399">
    <property type="entry name" value="Fervidolysin-like_N_prodom"/>
</dbReference>
<dbReference type="Pfam" id="PF00082">
    <property type="entry name" value="Peptidase_S8"/>
    <property type="match status" value="1"/>
</dbReference>
<dbReference type="PANTHER" id="PTHR43806:SF11">
    <property type="entry name" value="CEREVISIN-RELATED"/>
    <property type="match status" value="1"/>
</dbReference>
<proteinExistence type="inferred from homology"/>
<evidence type="ECO:0000256" key="1">
    <source>
        <dbReference type="ARBA" id="ARBA00011073"/>
    </source>
</evidence>
<dbReference type="InterPro" id="IPR036852">
    <property type="entry name" value="Peptidase_S8/S53_dom_sf"/>
</dbReference>
<dbReference type="AlphaFoldDB" id="I8ALF5"/>
<evidence type="ECO:0000256" key="2">
    <source>
        <dbReference type="ARBA" id="ARBA00022670"/>
    </source>
</evidence>
<dbReference type="InterPro" id="IPR023828">
    <property type="entry name" value="Peptidase_S8_Ser-AS"/>
</dbReference>
<organism evidence="8 9">
    <name type="scientific">Fictibacillus macauensis ZFHKF-1</name>
    <dbReference type="NCBI Taxonomy" id="1196324"/>
    <lineage>
        <taxon>Bacteria</taxon>
        <taxon>Bacillati</taxon>
        <taxon>Bacillota</taxon>
        <taxon>Bacilli</taxon>
        <taxon>Bacillales</taxon>
        <taxon>Fictibacillaceae</taxon>
        <taxon>Fictibacillus</taxon>
    </lineage>
</organism>
<dbReference type="OrthoDB" id="9798386at2"/>
<evidence type="ECO:0000259" key="7">
    <source>
        <dbReference type="Pfam" id="PF22148"/>
    </source>
</evidence>
<dbReference type="InterPro" id="IPR050131">
    <property type="entry name" value="Peptidase_S8_subtilisin-like"/>
</dbReference>
<comment type="caution">
    <text evidence="8">The sequence shown here is derived from an EMBL/GenBank/DDBJ whole genome shotgun (WGS) entry which is preliminary data.</text>
</comment>
<evidence type="ECO:0000259" key="6">
    <source>
        <dbReference type="Pfam" id="PF00082"/>
    </source>
</evidence>
<dbReference type="GO" id="GO:0006508">
    <property type="term" value="P:proteolysis"/>
    <property type="evidence" value="ECO:0007669"/>
    <property type="project" value="UniProtKB-KW"/>
</dbReference>
<dbReference type="PANTHER" id="PTHR43806">
    <property type="entry name" value="PEPTIDASE S8"/>
    <property type="match status" value="1"/>
</dbReference>
<dbReference type="SUPFAM" id="SSF89260">
    <property type="entry name" value="Collagen-binding domain"/>
    <property type="match status" value="1"/>
</dbReference>
<evidence type="ECO:0000256" key="4">
    <source>
        <dbReference type="ARBA" id="ARBA00022825"/>
    </source>
</evidence>
<dbReference type="PROSITE" id="PS00138">
    <property type="entry name" value="SUBTILASE_SER"/>
    <property type="match status" value="1"/>
</dbReference>
<keyword evidence="4 5" id="KW-0720">Serine protease</keyword>